<accession>A0A1X9WD74</accession>
<feature type="domain" description="NADH:quinone oxidoreductase/Mrp antiporter transmembrane" evidence="19">
    <location>
        <begin position="83"/>
        <end position="271"/>
    </location>
</feature>
<protein>
    <recommendedName>
        <fullName evidence="4">NADH-ubiquinone oxidoreductase chain 2</fullName>
        <ecNumber evidence="3">7.1.1.2</ecNumber>
    </recommendedName>
    <alternativeName>
        <fullName evidence="16">NADH dehydrogenase subunit 2</fullName>
    </alternativeName>
</protein>
<evidence type="ECO:0000256" key="3">
    <source>
        <dbReference type="ARBA" id="ARBA00012944"/>
    </source>
</evidence>
<evidence type="ECO:0000256" key="14">
    <source>
        <dbReference type="ARBA" id="ARBA00023128"/>
    </source>
</evidence>
<evidence type="ECO:0000256" key="9">
    <source>
        <dbReference type="ARBA" id="ARBA00022967"/>
    </source>
</evidence>
<keyword evidence="14 20" id="KW-0496">Mitochondrion</keyword>
<evidence type="ECO:0000256" key="11">
    <source>
        <dbReference type="ARBA" id="ARBA00022989"/>
    </source>
</evidence>
<feature type="transmembrane region" description="Helical" evidence="18">
    <location>
        <begin position="306"/>
        <end position="323"/>
    </location>
</feature>
<dbReference type="GO" id="GO:0006120">
    <property type="term" value="P:mitochondrial electron transport, NADH to ubiquinone"/>
    <property type="evidence" value="ECO:0007669"/>
    <property type="project" value="TreeGrafter"/>
</dbReference>
<comment type="catalytic activity">
    <reaction evidence="17">
        <text>a ubiquinone + NADH + 5 H(+)(in) = a ubiquinol + NAD(+) + 4 H(+)(out)</text>
        <dbReference type="Rhea" id="RHEA:29091"/>
        <dbReference type="Rhea" id="RHEA-COMP:9565"/>
        <dbReference type="Rhea" id="RHEA-COMP:9566"/>
        <dbReference type="ChEBI" id="CHEBI:15378"/>
        <dbReference type="ChEBI" id="CHEBI:16389"/>
        <dbReference type="ChEBI" id="CHEBI:17976"/>
        <dbReference type="ChEBI" id="CHEBI:57540"/>
        <dbReference type="ChEBI" id="CHEBI:57945"/>
        <dbReference type="EC" id="7.1.1.2"/>
    </reaction>
</comment>
<sequence length="324" mass="38926">MLWLFSCLCIFLCIMFLMVSNNFFFWWFFFEMSLFLIIPFYLFKMNFKYLMGAILYFLMQVLSSVFFIFGLLVLDVGCFMDVMNVFFVMSLVIKMGFIPFIFWYIEVMSLLNEFLLFLMLVVQKVPMLVVFYNLVEFLNFNFFFFILIISFLVSMLGGMKSFNLFNLLSFSSVSNMVIIMIMFIFFKNFWAWFYFLFYSFFLYFVLMVLKKNGEKNINFMKIFQENLFLLFLLCNMGGFPPTLGFLLKVMFLMSLKFLSLIFLFFFIIVSSLSVFFYLRMFSLSFFNSVSFGSLKNLSIMDSGIDTIYYFLLLMFLMFILLFLL</sequence>
<feature type="transmembrane region" description="Helical" evidence="18">
    <location>
        <begin position="191"/>
        <end position="209"/>
    </location>
</feature>
<gene>
    <name evidence="20" type="primary">nad2</name>
</gene>
<keyword evidence="13" id="KW-0830">Ubiquinone</keyword>
<evidence type="ECO:0000256" key="12">
    <source>
        <dbReference type="ARBA" id="ARBA00023027"/>
    </source>
</evidence>
<keyword evidence="11 18" id="KW-1133">Transmembrane helix</keyword>
<evidence type="ECO:0000256" key="6">
    <source>
        <dbReference type="ARBA" id="ARBA00022660"/>
    </source>
</evidence>
<keyword evidence="5" id="KW-0813">Transport</keyword>
<dbReference type="Pfam" id="PF00361">
    <property type="entry name" value="Proton_antipo_M"/>
    <property type="match status" value="1"/>
</dbReference>
<dbReference type="InterPro" id="IPR050175">
    <property type="entry name" value="Complex_I_Subunit_2"/>
</dbReference>
<evidence type="ECO:0000256" key="17">
    <source>
        <dbReference type="ARBA" id="ARBA00049551"/>
    </source>
</evidence>
<feature type="transmembrane region" description="Helical" evidence="18">
    <location>
        <begin position="26"/>
        <end position="43"/>
    </location>
</feature>
<comment type="similarity">
    <text evidence="2">Belongs to the complex I subunit 2 family.</text>
</comment>
<dbReference type="InterPro" id="IPR001750">
    <property type="entry name" value="ND/Mrp_TM"/>
</dbReference>
<dbReference type="EC" id="7.1.1.2" evidence="3"/>
<proteinExistence type="inferred from homology"/>
<evidence type="ECO:0000256" key="5">
    <source>
        <dbReference type="ARBA" id="ARBA00022448"/>
    </source>
</evidence>
<evidence type="ECO:0000256" key="7">
    <source>
        <dbReference type="ARBA" id="ARBA00022692"/>
    </source>
</evidence>
<keyword evidence="8" id="KW-0999">Mitochondrion inner membrane</keyword>
<name>A0A1X9WD74_PARRR</name>
<evidence type="ECO:0000256" key="15">
    <source>
        <dbReference type="ARBA" id="ARBA00023136"/>
    </source>
</evidence>
<evidence type="ECO:0000256" key="2">
    <source>
        <dbReference type="ARBA" id="ARBA00007012"/>
    </source>
</evidence>
<keyword evidence="7 18" id="KW-0812">Transmembrane</keyword>
<evidence type="ECO:0000256" key="8">
    <source>
        <dbReference type="ARBA" id="ARBA00022792"/>
    </source>
</evidence>
<evidence type="ECO:0000256" key="18">
    <source>
        <dbReference type="SAM" id="Phobius"/>
    </source>
</evidence>
<comment type="subcellular location">
    <subcellularLocation>
        <location evidence="1">Mitochondrion inner membrane</location>
        <topology evidence="1">Multi-pass membrane protein</topology>
    </subcellularLocation>
</comment>
<dbReference type="AlphaFoldDB" id="A0A1X9WD74"/>
<reference evidence="20" key="1">
    <citation type="journal article" date="2017" name="Sci. Rep.">
        <title>The mitochondrial genomes of the acoelomorph worms Paratomella rubra, Isodiametra pulchra and Archaphanostoma ylvae.</title>
        <authorList>
            <person name="Robertson H.E."/>
            <person name="Lapraz F."/>
            <person name="Egger B."/>
            <person name="Telford M.J."/>
            <person name="Schiffer P.H."/>
        </authorList>
    </citation>
    <scope>NUCLEOTIDE SEQUENCE</scope>
</reference>
<evidence type="ECO:0000259" key="19">
    <source>
        <dbReference type="Pfam" id="PF00361"/>
    </source>
</evidence>
<dbReference type="EMBL" id="KY825222">
    <property type="protein sequence ID" value="ARS00877.1"/>
    <property type="molecule type" value="Genomic_DNA"/>
</dbReference>
<feature type="transmembrane region" description="Helical" evidence="18">
    <location>
        <begin position="164"/>
        <end position="185"/>
    </location>
</feature>
<feature type="transmembrane region" description="Helical" evidence="18">
    <location>
        <begin position="140"/>
        <end position="157"/>
    </location>
</feature>
<feature type="transmembrane region" description="Helical" evidence="18">
    <location>
        <begin position="257"/>
        <end position="278"/>
    </location>
</feature>
<keyword evidence="6" id="KW-0679">Respiratory chain</keyword>
<keyword evidence="9" id="KW-1278">Translocase</keyword>
<feature type="transmembrane region" description="Helical" evidence="18">
    <location>
        <begin position="114"/>
        <end position="134"/>
    </location>
</feature>
<keyword evidence="10" id="KW-0249">Electron transport</keyword>
<dbReference type="PANTHER" id="PTHR46552:SF1">
    <property type="entry name" value="NADH-UBIQUINONE OXIDOREDUCTASE CHAIN 2"/>
    <property type="match status" value="1"/>
</dbReference>
<geneLocation type="mitochondrion" evidence="20"/>
<evidence type="ECO:0000256" key="1">
    <source>
        <dbReference type="ARBA" id="ARBA00004448"/>
    </source>
</evidence>
<organism evidence="20">
    <name type="scientific">Paratomella rubra</name>
    <name type="common">Acoelomorph flatworm</name>
    <dbReference type="NCBI Taxonomy" id="90914"/>
    <lineage>
        <taxon>Eukaryota</taxon>
        <taxon>Metazoa</taxon>
        <taxon>Xenacoelomorpha</taxon>
        <taxon>Acoelomorpha</taxon>
        <taxon>Acoela</taxon>
        <taxon>Paratomellidae</taxon>
        <taxon>Paratomella</taxon>
    </lineage>
</organism>
<evidence type="ECO:0000256" key="16">
    <source>
        <dbReference type="ARBA" id="ARBA00031028"/>
    </source>
</evidence>
<feature type="transmembrane region" description="Helical" evidence="18">
    <location>
        <begin position="229"/>
        <end position="251"/>
    </location>
</feature>
<dbReference type="GO" id="GO:0008137">
    <property type="term" value="F:NADH dehydrogenase (ubiquinone) activity"/>
    <property type="evidence" value="ECO:0007669"/>
    <property type="project" value="UniProtKB-EC"/>
</dbReference>
<keyword evidence="12" id="KW-0520">NAD</keyword>
<evidence type="ECO:0000256" key="13">
    <source>
        <dbReference type="ARBA" id="ARBA00023075"/>
    </source>
</evidence>
<dbReference type="PANTHER" id="PTHR46552">
    <property type="entry name" value="NADH-UBIQUINONE OXIDOREDUCTASE CHAIN 2"/>
    <property type="match status" value="1"/>
</dbReference>
<keyword evidence="15 18" id="KW-0472">Membrane</keyword>
<feature type="transmembrane region" description="Helical" evidence="18">
    <location>
        <begin position="55"/>
        <end position="74"/>
    </location>
</feature>
<evidence type="ECO:0000256" key="10">
    <source>
        <dbReference type="ARBA" id="ARBA00022982"/>
    </source>
</evidence>
<evidence type="ECO:0000313" key="20">
    <source>
        <dbReference type="EMBL" id="ARS00877.1"/>
    </source>
</evidence>
<evidence type="ECO:0000256" key="4">
    <source>
        <dbReference type="ARBA" id="ARBA00021008"/>
    </source>
</evidence>
<feature type="transmembrane region" description="Helical" evidence="18">
    <location>
        <begin position="86"/>
        <end position="105"/>
    </location>
</feature>
<dbReference type="GO" id="GO:0005743">
    <property type="term" value="C:mitochondrial inner membrane"/>
    <property type="evidence" value="ECO:0007669"/>
    <property type="project" value="UniProtKB-SubCell"/>
</dbReference>